<feature type="region of interest" description="Disordered" evidence="1">
    <location>
        <begin position="96"/>
        <end position="128"/>
    </location>
</feature>
<protein>
    <submittedName>
        <fullName evidence="4">Transposase</fullName>
    </submittedName>
</protein>
<evidence type="ECO:0000256" key="1">
    <source>
        <dbReference type="SAM" id="MobiDB-lite"/>
    </source>
</evidence>
<evidence type="ECO:0000313" key="4">
    <source>
        <dbReference type="EMBL" id="ODA29729.1"/>
    </source>
</evidence>
<evidence type="ECO:0000259" key="3">
    <source>
        <dbReference type="Pfam" id="PF13340"/>
    </source>
</evidence>
<evidence type="ECO:0000259" key="2">
    <source>
        <dbReference type="Pfam" id="PF01609"/>
    </source>
</evidence>
<dbReference type="InterPro" id="IPR002559">
    <property type="entry name" value="Transposase_11"/>
</dbReference>
<dbReference type="GO" id="GO:0003677">
    <property type="term" value="F:DNA binding"/>
    <property type="evidence" value="ECO:0007669"/>
    <property type="project" value="InterPro"/>
</dbReference>
<comment type="caution">
    <text evidence="4">The sequence shown here is derived from an EMBL/GenBank/DDBJ whole genome shotgun (WGS) entry which is preliminary data.</text>
</comment>
<dbReference type="InterPro" id="IPR025161">
    <property type="entry name" value="IS402-like_dom"/>
</dbReference>
<dbReference type="Pfam" id="PF01609">
    <property type="entry name" value="DDE_Tnp_1"/>
    <property type="match status" value="1"/>
</dbReference>
<organism evidence="4 5">
    <name type="scientific">Planctopirus hydrillae</name>
    <dbReference type="NCBI Taxonomy" id="1841610"/>
    <lineage>
        <taxon>Bacteria</taxon>
        <taxon>Pseudomonadati</taxon>
        <taxon>Planctomycetota</taxon>
        <taxon>Planctomycetia</taxon>
        <taxon>Planctomycetales</taxon>
        <taxon>Planctomycetaceae</taxon>
        <taxon>Planctopirus</taxon>
    </lineage>
</organism>
<dbReference type="PANTHER" id="PTHR30007">
    <property type="entry name" value="PHP DOMAIN PROTEIN"/>
    <property type="match status" value="1"/>
</dbReference>
<dbReference type="EMBL" id="LYDR01000124">
    <property type="protein sequence ID" value="ODA29729.1"/>
    <property type="molecule type" value="Genomic_DNA"/>
</dbReference>
<dbReference type="AlphaFoldDB" id="A0A1C3E984"/>
<feature type="compositionally biased region" description="Basic and acidic residues" evidence="1">
    <location>
        <begin position="117"/>
        <end position="128"/>
    </location>
</feature>
<dbReference type="OrthoDB" id="212263at2"/>
<accession>A0A1C3E984</accession>
<dbReference type="Proteomes" id="UP000094828">
    <property type="component" value="Unassembled WGS sequence"/>
</dbReference>
<dbReference type="GO" id="GO:0004803">
    <property type="term" value="F:transposase activity"/>
    <property type="evidence" value="ECO:0007669"/>
    <property type="project" value="InterPro"/>
</dbReference>
<feature type="domain" description="Transposase IS4-like" evidence="2">
    <location>
        <begin position="104"/>
        <end position="248"/>
    </location>
</feature>
<proteinExistence type="predicted"/>
<dbReference type="Pfam" id="PF13340">
    <property type="entry name" value="DUF4096"/>
    <property type="match status" value="1"/>
</dbReference>
<dbReference type="PANTHER" id="PTHR30007:SF0">
    <property type="entry name" value="TRANSPOSASE"/>
    <property type="match status" value="1"/>
</dbReference>
<sequence>MDATHRKPYPSDLTNEQWELICHLIPPALEGGRPRAVAMREIVNAMLYLNRSGCQWDMLPHDLPPKSTVYEYFAAWREDGSWQLMLDHLRGVHRQLAAPSEEPTPSAASIDSQTVKTTERGGVRGYDGGKKITGRKRNIVVDTMGLLLAVAVTSAAMDDAVAAPAVLTQINHRMFPRMEVVWADSKYHNHRLTAWLQQGRKKFPWRLEVVRRPKNAVGFVLLPQRWVVERSFAWLGRSRRHSRDYEQRTDSSECQIRLSGIHLLLKRLAPSNHQPPFKYRQLQANQDVT</sequence>
<evidence type="ECO:0000313" key="5">
    <source>
        <dbReference type="Proteomes" id="UP000094828"/>
    </source>
</evidence>
<feature type="domain" description="Insertion element IS402-like" evidence="3">
    <location>
        <begin position="13"/>
        <end position="84"/>
    </location>
</feature>
<dbReference type="RefSeq" id="WP_068849277.1">
    <property type="nucleotide sequence ID" value="NZ_LYDR01000124.1"/>
</dbReference>
<reference evidence="4 5" key="1">
    <citation type="submission" date="2016-05" db="EMBL/GenBank/DDBJ databases">
        <title>Genomic and physiological characterization of Planctopirus sp. isolated from fresh water lake.</title>
        <authorList>
            <person name="Subhash Y."/>
            <person name="Ramana C."/>
        </authorList>
    </citation>
    <scope>NUCLEOTIDE SEQUENCE [LARGE SCALE GENOMIC DNA]</scope>
    <source>
        <strain evidence="4 5">JC280</strain>
    </source>
</reference>
<feature type="compositionally biased region" description="Low complexity" evidence="1">
    <location>
        <begin position="97"/>
        <end position="109"/>
    </location>
</feature>
<dbReference type="NCBIfam" id="NF033580">
    <property type="entry name" value="transpos_IS5_3"/>
    <property type="match status" value="1"/>
</dbReference>
<name>A0A1C3E984_9PLAN</name>
<dbReference type="STRING" id="1841610.A6X21_07515"/>
<gene>
    <name evidence="4" type="ORF">A6X21_07515</name>
</gene>
<keyword evidence="5" id="KW-1185">Reference proteome</keyword>
<dbReference type="GO" id="GO:0006313">
    <property type="term" value="P:DNA transposition"/>
    <property type="evidence" value="ECO:0007669"/>
    <property type="project" value="InterPro"/>
</dbReference>